<dbReference type="InterPro" id="IPR023214">
    <property type="entry name" value="HAD_sf"/>
</dbReference>
<name>A0A2M7TJ48_UNCKA</name>
<evidence type="ECO:0000313" key="1">
    <source>
        <dbReference type="EMBL" id="PIZ46109.1"/>
    </source>
</evidence>
<dbReference type="GO" id="GO:0006281">
    <property type="term" value="P:DNA repair"/>
    <property type="evidence" value="ECO:0007669"/>
    <property type="project" value="TreeGrafter"/>
</dbReference>
<dbReference type="PANTHER" id="PTHR43434:SF1">
    <property type="entry name" value="PHOSPHOGLYCOLATE PHOSPHATASE"/>
    <property type="match status" value="1"/>
</dbReference>
<dbReference type="Gene3D" id="3.40.50.1000">
    <property type="entry name" value="HAD superfamily/HAD-like"/>
    <property type="match status" value="1"/>
</dbReference>
<evidence type="ECO:0008006" key="3">
    <source>
        <dbReference type="Google" id="ProtNLM"/>
    </source>
</evidence>
<dbReference type="PRINTS" id="PR00413">
    <property type="entry name" value="HADHALOGNASE"/>
</dbReference>
<reference evidence="2" key="1">
    <citation type="submission" date="2017-09" db="EMBL/GenBank/DDBJ databases">
        <title>Depth-based differentiation of microbial function through sediment-hosted aquifers and enrichment of novel symbionts in the deep terrestrial subsurface.</title>
        <authorList>
            <person name="Probst A.J."/>
            <person name="Ladd B."/>
            <person name="Jarett J.K."/>
            <person name="Geller-Mcgrath D.E."/>
            <person name="Sieber C.M.K."/>
            <person name="Emerson J.B."/>
            <person name="Anantharaman K."/>
            <person name="Thomas B.C."/>
            <person name="Malmstrom R."/>
            <person name="Stieglmeier M."/>
            <person name="Klingl A."/>
            <person name="Woyke T."/>
            <person name="Ryan C.M."/>
            <person name="Banfield J.F."/>
        </authorList>
    </citation>
    <scope>NUCLEOTIDE SEQUENCE [LARGE SCALE GENOMIC DNA]</scope>
</reference>
<dbReference type="InterPro" id="IPR050155">
    <property type="entry name" value="HAD-like_hydrolase_sf"/>
</dbReference>
<dbReference type="PANTHER" id="PTHR43434">
    <property type="entry name" value="PHOSPHOGLYCOLATE PHOSPHATASE"/>
    <property type="match status" value="1"/>
</dbReference>
<dbReference type="InterPro" id="IPR036412">
    <property type="entry name" value="HAD-like_sf"/>
</dbReference>
<dbReference type="Pfam" id="PF13419">
    <property type="entry name" value="HAD_2"/>
    <property type="match status" value="1"/>
</dbReference>
<dbReference type="SUPFAM" id="SSF56784">
    <property type="entry name" value="HAD-like"/>
    <property type="match status" value="1"/>
</dbReference>
<comment type="caution">
    <text evidence="1">The sequence shown here is derived from an EMBL/GenBank/DDBJ whole genome shotgun (WGS) entry which is preliminary data.</text>
</comment>
<gene>
    <name evidence="1" type="ORF">COY32_04095</name>
</gene>
<dbReference type="Gene3D" id="1.10.150.240">
    <property type="entry name" value="Putative phosphatase, domain 2"/>
    <property type="match status" value="1"/>
</dbReference>
<evidence type="ECO:0000313" key="2">
    <source>
        <dbReference type="Proteomes" id="UP000228920"/>
    </source>
</evidence>
<dbReference type="Proteomes" id="UP000228920">
    <property type="component" value="Unassembled WGS sequence"/>
</dbReference>
<dbReference type="AlphaFoldDB" id="A0A2M7TJ48"/>
<dbReference type="SFLD" id="SFLDG01135">
    <property type="entry name" value="C1.5.6:_HAD__Beta-PGM__Phospha"/>
    <property type="match status" value="1"/>
</dbReference>
<dbReference type="InterPro" id="IPR041492">
    <property type="entry name" value="HAD_2"/>
</dbReference>
<dbReference type="SFLD" id="SFLDG01129">
    <property type="entry name" value="C1.5:_HAD__Beta-PGM__Phosphata"/>
    <property type="match status" value="1"/>
</dbReference>
<protein>
    <recommendedName>
        <fullName evidence="3">HAD family hydrolase</fullName>
    </recommendedName>
</protein>
<proteinExistence type="predicted"/>
<organism evidence="1 2">
    <name type="scientific">candidate division WWE3 bacterium CG_4_10_14_0_2_um_filter_41_14</name>
    <dbReference type="NCBI Taxonomy" id="1975072"/>
    <lineage>
        <taxon>Bacteria</taxon>
        <taxon>Katanobacteria</taxon>
    </lineage>
</organism>
<dbReference type="InterPro" id="IPR006439">
    <property type="entry name" value="HAD-SF_hydro_IA"/>
</dbReference>
<dbReference type="NCBIfam" id="TIGR01509">
    <property type="entry name" value="HAD-SF-IA-v3"/>
    <property type="match status" value="1"/>
</dbReference>
<dbReference type="SFLD" id="SFLDS00003">
    <property type="entry name" value="Haloacid_Dehalogenase"/>
    <property type="match status" value="1"/>
</dbReference>
<sequence>MQRAILFDWDGTLAHTLPIWMSWYKAFSLFLSLELTDHQIAVQLFGHNDLVQKFIITPNQLRQAEDYADSKVDLSTEFAQVTLHPGAQKTIKKLHDQGYSLAITTSSDIDLFIKPVLERQNLTSYFDALVDRHQVKNNKPAPDIFLKALDILNVEPKNSIIVGDGDKDIVAAKTAGIKNVLFYPPEHHIIYSEQYIKTLSADRIITDLSELPVVIEKLFHA</sequence>
<accession>A0A2M7TJ48</accession>
<dbReference type="InterPro" id="IPR023198">
    <property type="entry name" value="PGP-like_dom2"/>
</dbReference>
<dbReference type="EMBL" id="PFNL01000112">
    <property type="protein sequence ID" value="PIZ46109.1"/>
    <property type="molecule type" value="Genomic_DNA"/>
</dbReference>
<dbReference type="GO" id="GO:0005829">
    <property type="term" value="C:cytosol"/>
    <property type="evidence" value="ECO:0007669"/>
    <property type="project" value="TreeGrafter"/>
</dbReference>
<dbReference type="GO" id="GO:0008967">
    <property type="term" value="F:phosphoglycolate phosphatase activity"/>
    <property type="evidence" value="ECO:0007669"/>
    <property type="project" value="TreeGrafter"/>
</dbReference>